<dbReference type="SFLD" id="SFLDG01131">
    <property type="entry name" value="C1.5.2:_MDP_Like"/>
    <property type="match status" value="1"/>
</dbReference>
<gene>
    <name evidence="1" type="ORF">FCM35_KLT20952</name>
</gene>
<dbReference type="InterPro" id="IPR010036">
    <property type="entry name" value="MDP_1_eu_arc"/>
</dbReference>
<dbReference type="Pfam" id="PF12689">
    <property type="entry name" value="Acid_PPase"/>
    <property type="match status" value="1"/>
</dbReference>
<dbReference type="SFLD" id="SFLDS00003">
    <property type="entry name" value="Haloacid_Dehalogenase"/>
    <property type="match status" value="1"/>
</dbReference>
<accession>A0A833VTC0</accession>
<dbReference type="NCBIfam" id="TIGR01681">
    <property type="entry name" value="HAD-SF-IIIC"/>
    <property type="match status" value="1"/>
</dbReference>
<dbReference type="Gene3D" id="3.40.50.1000">
    <property type="entry name" value="HAD superfamily/HAD-like"/>
    <property type="match status" value="1"/>
</dbReference>
<dbReference type="SUPFAM" id="SSF56784">
    <property type="entry name" value="HAD-like"/>
    <property type="match status" value="1"/>
</dbReference>
<keyword evidence="2" id="KW-1185">Reference proteome</keyword>
<sequence length="178" mass="20057">MEGEEKVRAEATEVISLFPVLPRLVVFDLDYTIWPYDCDHYSKGQLPYPPYPHATGITQALKDKGVDLAVASRSPTPDIAKSYLEIMGIQSLFIAQEIFLSWSPKTEHFKGIQRTTGIAFNEMLFFDDDYRNIHTAKKMGVTSVLVKDGVTLEKLRLGLSIYANKFASSNRNQAQQHG</sequence>
<organism evidence="1 2">
    <name type="scientific">Carex littledalei</name>
    <dbReference type="NCBI Taxonomy" id="544730"/>
    <lineage>
        <taxon>Eukaryota</taxon>
        <taxon>Viridiplantae</taxon>
        <taxon>Streptophyta</taxon>
        <taxon>Embryophyta</taxon>
        <taxon>Tracheophyta</taxon>
        <taxon>Spermatophyta</taxon>
        <taxon>Magnoliopsida</taxon>
        <taxon>Liliopsida</taxon>
        <taxon>Poales</taxon>
        <taxon>Cyperaceae</taxon>
        <taxon>Cyperoideae</taxon>
        <taxon>Cariceae</taxon>
        <taxon>Carex</taxon>
        <taxon>Carex subgen. Euthyceras</taxon>
    </lineage>
</organism>
<dbReference type="PANTHER" id="PTHR17901">
    <property type="entry name" value="MAGNESIUM-DEPENDENT PHOSPHATASE 1 MDP1"/>
    <property type="match status" value="1"/>
</dbReference>
<comment type="caution">
    <text evidence="1">The sequence shown here is derived from an EMBL/GenBank/DDBJ whole genome shotgun (WGS) entry which is preliminary data.</text>
</comment>
<dbReference type="Proteomes" id="UP000623129">
    <property type="component" value="Unassembled WGS sequence"/>
</dbReference>
<protein>
    <submittedName>
        <fullName evidence="1">Magnesium-dependent phosphatase 1 isoform X1</fullName>
    </submittedName>
</protein>
<reference evidence="1" key="1">
    <citation type="submission" date="2020-01" db="EMBL/GenBank/DDBJ databases">
        <title>Genome sequence of Kobresia littledalei, the first chromosome-level genome in the family Cyperaceae.</title>
        <authorList>
            <person name="Qu G."/>
        </authorList>
    </citation>
    <scope>NUCLEOTIDE SEQUENCE</scope>
    <source>
        <strain evidence="1">C.B.Clarke</strain>
        <tissue evidence="1">Leaf</tissue>
    </source>
</reference>
<name>A0A833VTC0_9POAL</name>
<proteinExistence type="predicted"/>
<dbReference type="PANTHER" id="PTHR17901:SF14">
    <property type="entry name" value="MAGNESIUM-DEPENDENT PHOSPHATASE 1"/>
    <property type="match status" value="1"/>
</dbReference>
<dbReference type="InterPro" id="IPR036412">
    <property type="entry name" value="HAD-like_sf"/>
</dbReference>
<dbReference type="InterPro" id="IPR023214">
    <property type="entry name" value="HAD_sf"/>
</dbReference>
<dbReference type="OrthoDB" id="2865258at2759"/>
<evidence type="ECO:0000313" key="1">
    <source>
        <dbReference type="EMBL" id="KAF3334348.1"/>
    </source>
</evidence>
<dbReference type="AlphaFoldDB" id="A0A833VTC0"/>
<evidence type="ECO:0000313" key="2">
    <source>
        <dbReference type="Proteomes" id="UP000623129"/>
    </source>
</evidence>
<dbReference type="SFLD" id="SFLDG01129">
    <property type="entry name" value="C1.5:_HAD__Beta-PGM__Phosphata"/>
    <property type="match status" value="1"/>
</dbReference>
<dbReference type="InterPro" id="IPR010033">
    <property type="entry name" value="HAD_SF_ppase_IIIC"/>
</dbReference>
<dbReference type="EMBL" id="SWLB01000009">
    <property type="protein sequence ID" value="KAF3334348.1"/>
    <property type="molecule type" value="Genomic_DNA"/>
</dbReference>
<dbReference type="GO" id="GO:0003993">
    <property type="term" value="F:acid phosphatase activity"/>
    <property type="evidence" value="ECO:0007669"/>
    <property type="project" value="TreeGrafter"/>
</dbReference>